<keyword evidence="3" id="KW-0479">Metal-binding</keyword>
<evidence type="ECO:0000256" key="4">
    <source>
        <dbReference type="ARBA" id="ARBA00022842"/>
    </source>
</evidence>
<keyword evidence="5 9" id="KW-0560">Oxidoreductase</keyword>
<keyword evidence="1" id="KW-0432">Leucine biosynthesis</keyword>
<dbReference type="SUPFAM" id="SSF53659">
    <property type="entry name" value="Isocitrate/Isopropylmalate dehydrogenase-like"/>
    <property type="match status" value="1"/>
</dbReference>
<accession>A0ABY5BTZ0</accession>
<organism evidence="11 12">
    <name type="scientific">Fructilactobacillus hinvesii</name>
    <dbReference type="NCBI Taxonomy" id="2940300"/>
    <lineage>
        <taxon>Bacteria</taxon>
        <taxon>Bacillati</taxon>
        <taxon>Bacillota</taxon>
        <taxon>Bacilli</taxon>
        <taxon>Lactobacillales</taxon>
        <taxon>Lactobacillaceae</taxon>
        <taxon>Fructilactobacillus</taxon>
    </lineage>
</organism>
<dbReference type="InterPro" id="IPR004429">
    <property type="entry name" value="Isopropylmalate_DH"/>
</dbReference>
<gene>
    <name evidence="11" type="primary">leuB</name>
    <name evidence="11" type="ORF">M3M39_03335</name>
</gene>
<evidence type="ECO:0000256" key="5">
    <source>
        <dbReference type="ARBA" id="ARBA00023002"/>
    </source>
</evidence>
<keyword evidence="12" id="KW-1185">Reference proteome</keyword>
<dbReference type="Gene3D" id="3.40.718.10">
    <property type="entry name" value="Isopropylmalate Dehydrogenase"/>
    <property type="match status" value="1"/>
</dbReference>
<dbReference type="SMART" id="SM01329">
    <property type="entry name" value="Iso_dh"/>
    <property type="match status" value="1"/>
</dbReference>
<evidence type="ECO:0000256" key="8">
    <source>
        <dbReference type="NCBIfam" id="TIGR00169"/>
    </source>
</evidence>
<evidence type="ECO:0000256" key="3">
    <source>
        <dbReference type="ARBA" id="ARBA00022723"/>
    </source>
</evidence>
<dbReference type="PANTHER" id="PTHR42979">
    <property type="entry name" value="3-ISOPROPYLMALATE DEHYDROGENASE"/>
    <property type="match status" value="1"/>
</dbReference>
<evidence type="ECO:0000256" key="7">
    <source>
        <dbReference type="ARBA" id="ARBA00023304"/>
    </source>
</evidence>
<comment type="similarity">
    <text evidence="9">Belongs to the isocitrate and isopropylmalate dehydrogenases family.</text>
</comment>
<keyword evidence="7" id="KW-0100">Branched-chain amino acid biosynthesis</keyword>
<proteinExistence type="inferred from homology"/>
<keyword evidence="6" id="KW-0520">NAD</keyword>
<feature type="domain" description="Isopropylmalate dehydrogenase-like" evidence="10">
    <location>
        <begin position="1"/>
        <end position="325"/>
    </location>
</feature>
<evidence type="ECO:0000313" key="12">
    <source>
        <dbReference type="Proteomes" id="UP001057025"/>
    </source>
</evidence>
<name>A0ABY5BTZ0_9LACO</name>
<dbReference type="NCBIfam" id="TIGR00169">
    <property type="entry name" value="leuB"/>
    <property type="match status" value="1"/>
</dbReference>
<dbReference type="EC" id="1.1.1.85" evidence="8"/>
<evidence type="ECO:0000256" key="6">
    <source>
        <dbReference type="ARBA" id="ARBA00023027"/>
    </source>
</evidence>
<evidence type="ECO:0000313" key="11">
    <source>
        <dbReference type="EMBL" id="USS88587.1"/>
    </source>
</evidence>
<sequence length="333" mass="35783">MEAGLQVLQAVTAGKNVHYNLSEYPFGGAGIDQSGEPFPASTKAGVLAADAVLLSAIGGPKWDQATIRPETGLLQLRKTLGVFANLRPTVVNPALIERSPLKAQIVADTNFLMVRELTSGAYFGEPRRLTQQDALDTIYYSRQEIERVMKVGFQLAQTRKQHVTIVDKSNVLATSKLWRQVAHEQVAQFPNVTVDDCYVDAMAMNLLSQPNQFDVIITPNLFGDILSDEAAELTGSIGTIPSVSLGKGQRALYEPIHGSAPDIAGKGIANPFSMINTIALLLKHTFHRPELATKIDGALTRTIESGVVTPDLGGSAITTEVTQTVIHNLEGGA</sequence>
<dbReference type="InterPro" id="IPR024084">
    <property type="entry name" value="IsoPropMal-DH-like_dom"/>
</dbReference>
<dbReference type="GO" id="GO:0003862">
    <property type="term" value="F:3-isopropylmalate dehydrogenase activity"/>
    <property type="evidence" value="ECO:0007669"/>
    <property type="project" value="UniProtKB-EC"/>
</dbReference>
<dbReference type="Proteomes" id="UP001057025">
    <property type="component" value="Chromosome"/>
</dbReference>
<dbReference type="Pfam" id="PF00180">
    <property type="entry name" value="Iso_dh"/>
    <property type="match status" value="1"/>
</dbReference>
<dbReference type="EMBL" id="CP097118">
    <property type="protein sequence ID" value="USS88587.1"/>
    <property type="molecule type" value="Genomic_DNA"/>
</dbReference>
<evidence type="ECO:0000256" key="9">
    <source>
        <dbReference type="RuleBase" id="RU004443"/>
    </source>
</evidence>
<keyword evidence="4" id="KW-0460">Magnesium</keyword>
<reference evidence="11" key="1">
    <citation type="submission" date="2022-05" db="EMBL/GenBank/DDBJ databases">
        <authorList>
            <person name="Oliphant S.A."/>
            <person name="Watson-Haigh N.S."/>
            <person name="Sumby K.M."/>
            <person name="Gardner J.M."/>
            <person name="Jiranek V."/>
        </authorList>
    </citation>
    <scope>NUCLEOTIDE SEQUENCE</scope>
    <source>
        <strain evidence="11">KI11_C11</strain>
    </source>
</reference>
<evidence type="ECO:0000256" key="1">
    <source>
        <dbReference type="ARBA" id="ARBA00022430"/>
    </source>
</evidence>
<keyword evidence="2" id="KW-0028">Amino-acid biosynthesis</keyword>
<protein>
    <recommendedName>
        <fullName evidence="8">3-isopropylmalate dehydrogenase</fullName>
        <ecNumber evidence="8">1.1.1.85</ecNumber>
    </recommendedName>
</protein>
<dbReference type="PANTHER" id="PTHR42979:SF1">
    <property type="entry name" value="3-ISOPROPYLMALATE DEHYDROGENASE"/>
    <property type="match status" value="1"/>
</dbReference>
<evidence type="ECO:0000256" key="2">
    <source>
        <dbReference type="ARBA" id="ARBA00022605"/>
    </source>
</evidence>
<evidence type="ECO:0000259" key="10">
    <source>
        <dbReference type="SMART" id="SM01329"/>
    </source>
</evidence>